<feature type="compositionally biased region" description="Low complexity" evidence="1">
    <location>
        <begin position="96"/>
        <end position="108"/>
    </location>
</feature>
<accession>A0A2Z7CW67</accession>
<gene>
    <name evidence="3" type="ORF">F511_33556</name>
</gene>
<dbReference type="GO" id="GO:0003676">
    <property type="term" value="F:nucleic acid binding"/>
    <property type="evidence" value="ECO:0007669"/>
    <property type="project" value="InterPro"/>
</dbReference>
<feature type="compositionally biased region" description="Basic and acidic residues" evidence="1">
    <location>
        <begin position="17"/>
        <end position="72"/>
    </location>
</feature>
<keyword evidence="4" id="KW-1185">Reference proteome</keyword>
<protein>
    <recommendedName>
        <fullName evidence="2">CCHC-type domain-containing protein</fullName>
    </recommendedName>
</protein>
<feature type="region of interest" description="Disordered" evidence="1">
    <location>
        <begin position="15"/>
        <end position="108"/>
    </location>
</feature>
<proteinExistence type="predicted"/>
<name>A0A2Z7CW67_9LAMI</name>
<dbReference type="GO" id="GO:0008270">
    <property type="term" value="F:zinc ion binding"/>
    <property type="evidence" value="ECO:0007669"/>
    <property type="project" value="InterPro"/>
</dbReference>
<dbReference type="InterPro" id="IPR001878">
    <property type="entry name" value="Znf_CCHC"/>
</dbReference>
<feature type="domain" description="CCHC-type" evidence="2">
    <location>
        <begin position="2"/>
        <end position="15"/>
    </location>
</feature>
<evidence type="ECO:0000259" key="2">
    <source>
        <dbReference type="Pfam" id="PF00098"/>
    </source>
</evidence>
<evidence type="ECO:0000313" key="3">
    <source>
        <dbReference type="EMBL" id="KZV50585.1"/>
    </source>
</evidence>
<dbReference type="AlphaFoldDB" id="A0A2Z7CW67"/>
<dbReference type="Proteomes" id="UP000250235">
    <property type="component" value="Unassembled WGS sequence"/>
</dbReference>
<dbReference type="Pfam" id="PF00098">
    <property type="entry name" value="zf-CCHC"/>
    <property type="match status" value="1"/>
</dbReference>
<evidence type="ECO:0000256" key="1">
    <source>
        <dbReference type="SAM" id="MobiDB-lite"/>
    </source>
</evidence>
<sequence>MKCYNCDRLGHFAADYNRPRKEDRSRDDKRSDDRYRRDDKKEDRYKREDKTEERAFERSKDRWMRTRGDNRPSRKHDRKVLVAEESTKSWADTDSESSSSSSSSSDSE</sequence>
<evidence type="ECO:0000313" key="4">
    <source>
        <dbReference type="Proteomes" id="UP000250235"/>
    </source>
</evidence>
<dbReference type="EMBL" id="KQ992371">
    <property type="protein sequence ID" value="KZV50585.1"/>
    <property type="molecule type" value="Genomic_DNA"/>
</dbReference>
<reference evidence="3 4" key="1">
    <citation type="journal article" date="2015" name="Proc. Natl. Acad. Sci. U.S.A.">
        <title>The resurrection genome of Boea hygrometrica: A blueprint for survival of dehydration.</title>
        <authorList>
            <person name="Xiao L."/>
            <person name="Yang G."/>
            <person name="Zhang L."/>
            <person name="Yang X."/>
            <person name="Zhao S."/>
            <person name="Ji Z."/>
            <person name="Zhou Q."/>
            <person name="Hu M."/>
            <person name="Wang Y."/>
            <person name="Chen M."/>
            <person name="Xu Y."/>
            <person name="Jin H."/>
            <person name="Xiao X."/>
            <person name="Hu G."/>
            <person name="Bao F."/>
            <person name="Hu Y."/>
            <person name="Wan P."/>
            <person name="Li L."/>
            <person name="Deng X."/>
            <person name="Kuang T."/>
            <person name="Xiang C."/>
            <person name="Zhu J.K."/>
            <person name="Oliver M.J."/>
            <person name="He Y."/>
        </authorList>
    </citation>
    <scope>NUCLEOTIDE SEQUENCE [LARGE SCALE GENOMIC DNA]</scope>
    <source>
        <strain evidence="4">cv. XS01</strain>
    </source>
</reference>
<organism evidence="3 4">
    <name type="scientific">Dorcoceras hygrometricum</name>
    <dbReference type="NCBI Taxonomy" id="472368"/>
    <lineage>
        <taxon>Eukaryota</taxon>
        <taxon>Viridiplantae</taxon>
        <taxon>Streptophyta</taxon>
        <taxon>Embryophyta</taxon>
        <taxon>Tracheophyta</taxon>
        <taxon>Spermatophyta</taxon>
        <taxon>Magnoliopsida</taxon>
        <taxon>eudicotyledons</taxon>
        <taxon>Gunneridae</taxon>
        <taxon>Pentapetalae</taxon>
        <taxon>asterids</taxon>
        <taxon>lamiids</taxon>
        <taxon>Lamiales</taxon>
        <taxon>Gesneriaceae</taxon>
        <taxon>Didymocarpoideae</taxon>
        <taxon>Trichosporeae</taxon>
        <taxon>Loxocarpinae</taxon>
        <taxon>Dorcoceras</taxon>
    </lineage>
</organism>